<dbReference type="InterPro" id="IPR009875">
    <property type="entry name" value="PilZ_domain"/>
</dbReference>
<accession>A0A1R4LL80</accession>
<feature type="transmembrane region" description="Helical" evidence="9">
    <location>
        <begin position="195"/>
        <end position="217"/>
    </location>
</feature>
<feature type="domain" description="Methyl-accepting transducer" evidence="10">
    <location>
        <begin position="272"/>
        <end position="508"/>
    </location>
</feature>
<evidence type="ECO:0000256" key="5">
    <source>
        <dbReference type="ARBA" id="ARBA00023224"/>
    </source>
</evidence>
<dbReference type="RefSeq" id="WP_077336133.1">
    <property type="nucleotide sequence ID" value="NZ_FULE01000031.1"/>
</dbReference>
<dbReference type="Gene3D" id="1.10.287.950">
    <property type="entry name" value="Methyl-accepting chemotaxis protein"/>
    <property type="match status" value="1"/>
</dbReference>
<gene>
    <name evidence="12" type="primary">pctB_6</name>
    <name evidence="12" type="ORF">VR7878_02164</name>
</gene>
<proteinExistence type="inferred from homology"/>
<dbReference type="InterPro" id="IPR004089">
    <property type="entry name" value="MCPsignal_dom"/>
</dbReference>
<feature type="domain" description="HAMP" evidence="11">
    <location>
        <begin position="214"/>
        <end position="267"/>
    </location>
</feature>
<evidence type="ECO:0000259" key="10">
    <source>
        <dbReference type="PROSITE" id="PS50111"/>
    </source>
</evidence>
<organism evidence="12 13">
    <name type="scientific">Vibrio ruber (strain DSM 16370 / JCM 11486 / BCRC 17186 / CECT 7878 / LMG 23124 / VR1)</name>
    <dbReference type="NCBI Taxonomy" id="1123498"/>
    <lineage>
        <taxon>Bacteria</taxon>
        <taxon>Pseudomonadati</taxon>
        <taxon>Pseudomonadota</taxon>
        <taxon>Gammaproteobacteria</taxon>
        <taxon>Vibrionales</taxon>
        <taxon>Vibrionaceae</taxon>
        <taxon>Vibrio</taxon>
    </lineage>
</organism>
<dbReference type="OrthoDB" id="952521at2"/>
<reference evidence="13" key="1">
    <citation type="submission" date="2017-02" db="EMBL/GenBank/DDBJ databases">
        <authorList>
            <person name="Rodrigo-Torres L."/>
            <person name="Arahal R.D."/>
            <person name="Lucena T."/>
        </authorList>
    </citation>
    <scope>NUCLEOTIDE SEQUENCE [LARGE SCALE GENOMIC DNA]</scope>
    <source>
        <strain evidence="13">CECT 7878</strain>
    </source>
</reference>
<protein>
    <submittedName>
        <fullName evidence="12">Methyl-accepting chemotaxis protein PctB</fullName>
    </submittedName>
</protein>
<evidence type="ECO:0000256" key="2">
    <source>
        <dbReference type="ARBA" id="ARBA00022692"/>
    </source>
</evidence>
<dbReference type="SMART" id="SM00283">
    <property type="entry name" value="MA"/>
    <property type="match status" value="1"/>
</dbReference>
<name>A0A1R4LL80_VIBR1</name>
<evidence type="ECO:0000313" key="12">
    <source>
        <dbReference type="EMBL" id="SJN57179.1"/>
    </source>
</evidence>
<keyword evidence="2 9" id="KW-0812">Transmembrane</keyword>
<evidence type="ECO:0000313" key="13">
    <source>
        <dbReference type="Proteomes" id="UP000188276"/>
    </source>
</evidence>
<dbReference type="PANTHER" id="PTHR32089:SF112">
    <property type="entry name" value="LYSOZYME-LIKE PROTEIN-RELATED"/>
    <property type="match status" value="1"/>
</dbReference>
<comment type="similarity">
    <text evidence="6">Belongs to the methyl-accepting chemotaxis (MCP) protein family.</text>
</comment>
<dbReference type="Gene3D" id="2.40.10.220">
    <property type="entry name" value="predicted glycosyltransferase like domains"/>
    <property type="match status" value="1"/>
</dbReference>
<sequence length="669" mass="74092">MQTTKRFVTWIDNVSLKRILQMLALFFVLVITGLVSYTVIALKQQKNDTLVINIAGRERMLSQKITKEFFLALQHATLTNKSPDLSTINATQKLFEVSLEALNKGGQTYLDLTMKQPVTLPPASEKISQQLNKVMDLWREQQQMMRSISDTNTEPEILNKINAQSLAILKNMNVAVSLFAEESEQKIFVMERNQVIAAIVAILLSIFVVTLVARSILRTVNQALETTGRISSGNLVGDGNQVFGKNELGLLLKNIEQMRASLHHVINLVKRNSRQMAHSAQQVADVSTEISSGSKAQRENSSEVNTAINSLLETSQVVSDTIERTSQISQDTLTIAQEGIVYVNESIEELKKAVGSVNNASEQMEALKNFTAQINEITESIHNIAEQTNLLALNAAIEAARAGEQGRGFAVVADEVRNLAGRTSSSSKDISDLISQLTEKVESSVVSMQSVVSAVYQSQQTSEKTVEAFTSMSDGIGDTTTSTETIQQYNQQQTKNLNYLDDKLKDLFVVLTESSDKAGTTSMVAGDLYDISEQLDQQINGFKTHVSEAVAKEQGEQRNSPRAGNKLRVKLLQNQRTIEGITSDISMDGIKIRTTSALDGKEIVTLQFHLPEQIKHSGSNPLIVKANIVHTKQQQENYDYGLKFTGLSEAQHSALKLIFKHFNESYRYQ</sequence>
<keyword evidence="8" id="KW-0175">Coiled coil</keyword>
<dbReference type="GO" id="GO:0035438">
    <property type="term" value="F:cyclic-di-GMP binding"/>
    <property type="evidence" value="ECO:0007669"/>
    <property type="project" value="InterPro"/>
</dbReference>
<dbReference type="GO" id="GO:0006935">
    <property type="term" value="P:chemotaxis"/>
    <property type="evidence" value="ECO:0007669"/>
    <property type="project" value="UniProtKB-ARBA"/>
</dbReference>
<dbReference type="FunFam" id="1.10.287.950:FF:000001">
    <property type="entry name" value="Methyl-accepting chemotaxis sensory transducer"/>
    <property type="match status" value="1"/>
</dbReference>
<evidence type="ECO:0000256" key="8">
    <source>
        <dbReference type="SAM" id="Coils"/>
    </source>
</evidence>
<dbReference type="InterPro" id="IPR029095">
    <property type="entry name" value="NarX-like_N"/>
</dbReference>
<evidence type="ECO:0000256" key="6">
    <source>
        <dbReference type="ARBA" id="ARBA00029447"/>
    </source>
</evidence>
<dbReference type="InterPro" id="IPR003660">
    <property type="entry name" value="HAMP_dom"/>
</dbReference>
<dbReference type="GO" id="GO:0016020">
    <property type="term" value="C:membrane"/>
    <property type="evidence" value="ECO:0007669"/>
    <property type="project" value="UniProtKB-SubCell"/>
</dbReference>
<dbReference type="PROSITE" id="PS50111">
    <property type="entry name" value="CHEMOTAXIS_TRANSDUC_2"/>
    <property type="match status" value="1"/>
</dbReference>
<keyword evidence="4 9" id="KW-0472">Membrane</keyword>
<feature type="transmembrane region" description="Helical" evidence="9">
    <location>
        <begin position="20"/>
        <end position="42"/>
    </location>
</feature>
<keyword evidence="3 9" id="KW-1133">Transmembrane helix</keyword>
<dbReference type="SUPFAM" id="SSF58104">
    <property type="entry name" value="Methyl-accepting chemotaxis protein (MCP) signaling domain"/>
    <property type="match status" value="1"/>
</dbReference>
<evidence type="ECO:0000256" key="4">
    <source>
        <dbReference type="ARBA" id="ARBA00023136"/>
    </source>
</evidence>
<evidence type="ECO:0000259" key="11">
    <source>
        <dbReference type="PROSITE" id="PS50885"/>
    </source>
</evidence>
<dbReference type="AlphaFoldDB" id="A0A1R4LL80"/>
<evidence type="ECO:0000256" key="3">
    <source>
        <dbReference type="ARBA" id="ARBA00022989"/>
    </source>
</evidence>
<comment type="subcellular location">
    <subcellularLocation>
        <location evidence="1">Membrane</location>
        <topology evidence="1">Multi-pass membrane protein</topology>
    </subcellularLocation>
</comment>
<dbReference type="SUPFAM" id="SSF141371">
    <property type="entry name" value="PilZ domain-like"/>
    <property type="match status" value="1"/>
</dbReference>
<dbReference type="Pfam" id="PF00672">
    <property type="entry name" value="HAMP"/>
    <property type="match status" value="1"/>
</dbReference>
<dbReference type="Pfam" id="PF00015">
    <property type="entry name" value="MCPsignal"/>
    <property type="match status" value="1"/>
</dbReference>
<dbReference type="Proteomes" id="UP000188276">
    <property type="component" value="Unassembled WGS sequence"/>
</dbReference>
<keyword evidence="5 7" id="KW-0807">Transducer</keyword>
<dbReference type="PANTHER" id="PTHR32089">
    <property type="entry name" value="METHYL-ACCEPTING CHEMOTAXIS PROTEIN MCPB"/>
    <property type="match status" value="1"/>
</dbReference>
<dbReference type="STRING" id="1123498.VR7878_02164"/>
<dbReference type="Pfam" id="PF13675">
    <property type="entry name" value="PilJ"/>
    <property type="match status" value="1"/>
</dbReference>
<keyword evidence="13" id="KW-1185">Reference proteome</keyword>
<evidence type="ECO:0000256" key="1">
    <source>
        <dbReference type="ARBA" id="ARBA00004141"/>
    </source>
</evidence>
<dbReference type="EMBL" id="FULE01000031">
    <property type="protein sequence ID" value="SJN57179.1"/>
    <property type="molecule type" value="Genomic_DNA"/>
</dbReference>
<evidence type="ECO:0000256" key="7">
    <source>
        <dbReference type="PROSITE-ProRule" id="PRU00284"/>
    </source>
</evidence>
<dbReference type="PROSITE" id="PS50885">
    <property type="entry name" value="HAMP"/>
    <property type="match status" value="1"/>
</dbReference>
<dbReference type="Pfam" id="PF07238">
    <property type="entry name" value="PilZ"/>
    <property type="match status" value="1"/>
</dbReference>
<feature type="coiled-coil region" evidence="8">
    <location>
        <begin position="347"/>
        <end position="387"/>
    </location>
</feature>
<dbReference type="GO" id="GO:0007165">
    <property type="term" value="P:signal transduction"/>
    <property type="evidence" value="ECO:0007669"/>
    <property type="project" value="UniProtKB-KW"/>
</dbReference>
<evidence type="ECO:0000256" key="9">
    <source>
        <dbReference type="SAM" id="Phobius"/>
    </source>
</evidence>